<keyword evidence="3" id="KW-1185">Reference proteome</keyword>
<evidence type="ECO:0000313" key="3">
    <source>
        <dbReference type="Proteomes" id="UP001066276"/>
    </source>
</evidence>
<accession>A0AAV7TS75</accession>
<comment type="caution">
    <text evidence="2">The sequence shown here is derived from an EMBL/GenBank/DDBJ whole genome shotgun (WGS) entry which is preliminary data.</text>
</comment>
<feature type="region of interest" description="Disordered" evidence="1">
    <location>
        <begin position="1"/>
        <end position="22"/>
    </location>
</feature>
<dbReference type="AlphaFoldDB" id="A0AAV7TS75"/>
<protein>
    <submittedName>
        <fullName evidence="2">Uncharacterized protein</fullName>
    </submittedName>
</protein>
<gene>
    <name evidence="2" type="ORF">NDU88_003991</name>
</gene>
<evidence type="ECO:0000256" key="1">
    <source>
        <dbReference type="SAM" id="MobiDB-lite"/>
    </source>
</evidence>
<proteinExistence type="predicted"/>
<sequence length="122" mass="13462">MDREIRGRSGSTGWKGGHRELKSTVRRGVPSWPLAQTLQWRRSRIRTPQTIVSAENITGIGRGALQRTHLFIGTQRWGKTEFGTAYLVTAPSVRGTPGEGERLHRSAAGDLTAPGVQRCPYP</sequence>
<reference evidence="2" key="1">
    <citation type="journal article" date="2022" name="bioRxiv">
        <title>Sequencing and chromosome-scale assembly of the giantPleurodeles waltlgenome.</title>
        <authorList>
            <person name="Brown T."/>
            <person name="Elewa A."/>
            <person name="Iarovenko S."/>
            <person name="Subramanian E."/>
            <person name="Araus A.J."/>
            <person name="Petzold A."/>
            <person name="Susuki M."/>
            <person name="Suzuki K.-i.T."/>
            <person name="Hayashi T."/>
            <person name="Toyoda A."/>
            <person name="Oliveira C."/>
            <person name="Osipova E."/>
            <person name="Leigh N.D."/>
            <person name="Simon A."/>
            <person name="Yun M.H."/>
        </authorList>
    </citation>
    <scope>NUCLEOTIDE SEQUENCE</scope>
    <source>
        <strain evidence="2">20211129_DDA</strain>
        <tissue evidence="2">Liver</tissue>
    </source>
</reference>
<dbReference type="Proteomes" id="UP001066276">
    <property type="component" value="Chromosome 3_2"/>
</dbReference>
<name>A0AAV7TS75_PLEWA</name>
<organism evidence="2 3">
    <name type="scientific">Pleurodeles waltl</name>
    <name type="common">Iberian ribbed newt</name>
    <dbReference type="NCBI Taxonomy" id="8319"/>
    <lineage>
        <taxon>Eukaryota</taxon>
        <taxon>Metazoa</taxon>
        <taxon>Chordata</taxon>
        <taxon>Craniata</taxon>
        <taxon>Vertebrata</taxon>
        <taxon>Euteleostomi</taxon>
        <taxon>Amphibia</taxon>
        <taxon>Batrachia</taxon>
        <taxon>Caudata</taxon>
        <taxon>Salamandroidea</taxon>
        <taxon>Salamandridae</taxon>
        <taxon>Pleurodelinae</taxon>
        <taxon>Pleurodeles</taxon>
    </lineage>
</organism>
<dbReference type="EMBL" id="JANPWB010000006">
    <property type="protein sequence ID" value="KAJ1178749.1"/>
    <property type="molecule type" value="Genomic_DNA"/>
</dbReference>
<evidence type="ECO:0000313" key="2">
    <source>
        <dbReference type="EMBL" id="KAJ1178749.1"/>
    </source>
</evidence>
<feature type="region of interest" description="Disordered" evidence="1">
    <location>
        <begin position="93"/>
        <end position="122"/>
    </location>
</feature>